<dbReference type="EMBL" id="LJGT01000038">
    <property type="protein sequence ID" value="OEU90621.1"/>
    <property type="molecule type" value="Genomic_DNA"/>
</dbReference>
<comment type="caution">
    <text evidence="1">The sequence shown here is derived from an EMBL/GenBank/DDBJ whole genome shotgun (WGS) entry which is preliminary data.</text>
</comment>
<proteinExistence type="predicted"/>
<gene>
    <name evidence="1" type="ORF">AN215_08475</name>
</gene>
<keyword evidence="2" id="KW-1185">Reference proteome</keyword>
<name>A0A1E7JQQ8_9ACTN</name>
<sequence length="150" mass="16230">MPEALTTLAGTGAGALVAAMATDVWQGARGAVVRLYRRGGEEQQAAVEGQLHHHDLIVQRADDPDQARQLLLGQWQRDFARLLDDHPDAAAELSDLVEQIRRELPQGRDQWVQTNIARDQGTVYGVQGGNVNHYHQGLPPAPGSNGGDGQ</sequence>
<evidence type="ECO:0000313" key="2">
    <source>
        <dbReference type="Proteomes" id="UP000176087"/>
    </source>
</evidence>
<dbReference type="AlphaFoldDB" id="A0A1E7JQQ8"/>
<reference evidence="1 2" key="1">
    <citation type="journal article" date="2016" name="Front. Microbiol.">
        <title>Comparative Genomics Analysis of Streptomyces Species Reveals Their Adaptation to the Marine Environment and Their Diversity at the Genomic Level.</title>
        <authorList>
            <person name="Tian X."/>
            <person name="Zhang Z."/>
            <person name="Yang T."/>
            <person name="Chen M."/>
            <person name="Li J."/>
            <person name="Chen F."/>
            <person name="Yang J."/>
            <person name="Li W."/>
            <person name="Zhang B."/>
            <person name="Zhang Z."/>
            <person name="Wu J."/>
            <person name="Zhang C."/>
            <person name="Long L."/>
            <person name="Xiao J."/>
        </authorList>
    </citation>
    <scope>NUCLEOTIDE SEQUENCE [LARGE SCALE GENOMIC DNA]</scope>
    <source>
        <strain evidence="1 2">SCSIO 10390</strain>
    </source>
</reference>
<protein>
    <submittedName>
        <fullName evidence="1">Uncharacterized protein</fullName>
    </submittedName>
</protein>
<dbReference type="Proteomes" id="UP000176087">
    <property type="component" value="Unassembled WGS sequence"/>
</dbReference>
<evidence type="ECO:0000313" key="1">
    <source>
        <dbReference type="EMBL" id="OEU90621.1"/>
    </source>
</evidence>
<organism evidence="1 2">
    <name type="scientific">Streptomyces abyssalis</name>
    <dbReference type="NCBI Taxonomy" id="933944"/>
    <lineage>
        <taxon>Bacteria</taxon>
        <taxon>Bacillati</taxon>
        <taxon>Actinomycetota</taxon>
        <taxon>Actinomycetes</taxon>
        <taxon>Kitasatosporales</taxon>
        <taxon>Streptomycetaceae</taxon>
        <taxon>Streptomyces</taxon>
    </lineage>
</organism>
<accession>A0A1E7JQQ8</accession>